<comment type="caution">
    <text evidence="1">The sequence shown here is derived from an EMBL/GenBank/DDBJ whole genome shotgun (WGS) entry which is preliminary data.</text>
</comment>
<proteinExistence type="predicted"/>
<accession>A0A1F7VBC6</accession>
<dbReference type="Proteomes" id="UP000178264">
    <property type="component" value="Unassembled WGS sequence"/>
</dbReference>
<gene>
    <name evidence="1" type="ORF">A3I42_03155</name>
</gene>
<dbReference type="EMBL" id="MGER01000049">
    <property type="protein sequence ID" value="OGL87842.1"/>
    <property type="molecule type" value="Genomic_DNA"/>
</dbReference>
<reference evidence="1 2" key="1">
    <citation type="journal article" date="2016" name="Nat. Commun.">
        <title>Thousands of microbial genomes shed light on interconnected biogeochemical processes in an aquifer system.</title>
        <authorList>
            <person name="Anantharaman K."/>
            <person name="Brown C.T."/>
            <person name="Hug L.A."/>
            <person name="Sharon I."/>
            <person name="Castelle C.J."/>
            <person name="Probst A.J."/>
            <person name="Thomas B.C."/>
            <person name="Singh A."/>
            <person name="Wilkins M.J."/>
            <person name="Karaoz U."/>
            <person name="Brodie E.L."/>
            <person name="Williams K.H."/>
            <person name="Hubbard S.S."/>
            <person name="Banfield J.F."/>
        </authorList>
    </citation>
    <scope>NUCLEOTIDE SEQUENCE [LARGE SCALE GENOMIC DNA]</scope>
</reference>
<protein>
    <submittedName>
        <fullName evidence="1">Uncharacterized protein</fullName>
    </submittedName>
</protein>
<evidence type="ECO:0000313" key="2">
    <source>
        <dbReference type="Proteomes" id="UP000178264"/>
    </source>
</evidence>
<dbReference type="AlphaFoldDB" id="A0A1F7VBC6"/>
<organism evidence="1 2">
    <name type="scientific">Candidatus Uhrbacteria bacterium RIFCSPLOWO2_02_FULL_49_11</name>
    <dbReference type="NCBI Taxonomy" id="1802409"/>
    <lineage>
        <taxon>Bacteria</taxon>
        <taxon>Candidatus Uhriibacteriota</taxon>
    </lineage>
</organism>
<evidence type="ECO:0000313" key="1">
    <source>
        <dbReference type="EMBL" id="OGL87842.1"/>
    </source>
</evidence>
<name>A0A1F7VBC6_9BACT</name>
<sequence length="241" mass="27253">MSNQQTDSISVMRSDIEISLRTQKEYIAYHKQVDTDDLDRETVLTESERLFSRHISVDEKKRSLFSLAHIGELKAVTVLERYLKNSDPELTEWATLCFNECRMSVKSEELDAGQAIVMSGAGGDGTRLRFYFVVSTECKQPLTAQQKQRIKNGYGYETVASELRSQVESIEFGSFHVLFTVLIPVDVAPADFIERGIEECNKEGSFIRCHYYVTNTGKPTKKVIAGYLDALDNTSSIQGHE</sequence>